<dbReference type="EMBL" id="JZWS03000012">
    <property type="protein sequence ID" value="MEW9492103.1"/>
    <property type="molecule type" value="Genomic_DNA"/>
</dbReference>
<reference evidence="1" key="1">
    <citation type="submission" date="2024-07" db="EMBL/GenBank/DDBJ databases">
        <title>Metagenome and Metagenome-Assembled Genomes of Archaea from a hot spring from the geothermal field of Los Azufres, Mexico.</title>
        <authorList>
            <person name="Marin-Paredes R."/>
            <person name="Martinez-Romero E."/>
            <person name="Servin-Garciduenas L.E."/>
        </authorList>
    </citation>
    <scope>NUCLEOTIDE SEQUENCE</scope>
    <source>
        <strain evidence="1">AZ1-454</strain>
    </source>
</reference>
<gene>
    <name evidence="1" type="ORF">TQ35_0007895</name>
</gene>
<sequence>MNYRVVAVAVVIIVMFAVVGVYDFYKLHSSTTSTKAIRIVSLSPSDTQVLVSLGLGKDIVGLDYYSYSLLQELNETSYLPKNVTVFPQIYPVNVSGVVALSPTAVIGEEGLLGSYVQKMEEAGLNVITTNADFVSNFYQIENVIVSLGKDFNATQEAQNLVSWMNQEIANFTAPGNVTVAYLLWICPNEDFYTVGGNVFINNVISLAGGINAFAGQSGYPLMDPSQLLLANPQVIVVQEVYNLSYTEYLISHIPGVQNLTAYKEGRIYVISDNLPASLLNEPGPLSVYAVEMMKEILQGKAPSFISTEWVKENINPSMPVF</sequence>
<evidence type="ECO:0000313" key="1">
    <source>
        <dbReference type="EMBL" id="MEW9492103.1"/>
    </source>
</evidence>
<name>A0ACC6TQP5_9CREN</name>
<evidence type="ECO:0000313" key="2">
    <source>
        <dbReference type="Proteomes" id="UP000053480"/>
    </source>
</evidence>
<dbReference type="Proteomes" id="UP000053480">
    <property type="component" value="Unassembled WGS sequence"/>
</dbReference>
<organism evidence="1 2">
    <name type="scientific">Candidatus Aramenus sulfurataquae</name>
    <dbReference type="NCBI Taxonomy" id="1326980"/>
    <lineage>
        <taxon>Archaea</taxon>
        <taxon>Thermoproteota</taxon>
        <taxon>Thermoprotei</taxon>
        <taxon>Sulfolobales</taxon>
        <taxon>Sulfolobaceae</taxon>
        <taxon>Candidatus Aramenus</taxon>
    </lineage>
</organism>
<protein>
    <submittedName>
        <fullName evidence="1">ABC transporter substrate-binding protein</fullName>
    </submittedName>
</protein>
<proteinExistence type="predicted"/>
<comment type="caution">
    <text evidence="1">The sequence shown here is derived from an EMBL/GenBank/DDBJ whole genome shotgun (WGS) entry which is preliminary data.</text>
</comment>
<accession>A0ACC6TQP5</accession>